<dbReference type="EMBL" id="BMAO01039057">
    <property type="protein sequence ID" value="GFR28679.1"/>
    <property type="molecule type" value="Genomic_DNA"/>
</dbReference>
<feature type="transmembrane region" description="Helical" evidence="7">
    <location>
        <begin position="423"/>
        <end position="446"/>
    </location>
</feature>
<dbReference type="Pfam" id="PF12698">
    <property type="entry name" value="ABC2_membrane_3"/>
    <property type="match status" value="2"/>
</dbReference>
<reference evidence="9" key="1">
    <citation type="submission" date="2020-07" db="EMBL/GenBank/DDBJ databases">
        <title>Multicomponent nature underlies the extraordinary mechanical properties of spider dragline silk.</title>
        <authorList>
            <person name="Kono N."/>
            <person name="Nakamura H."/>
            <person name="Mori M."/>
            <person name="Yoshida Y."/>
            <person name="Ohtoshi R."/>
            <person name="Malay A.D."/>
            <person name="Moran D.A.P."/>
            <person name="Tomita M."/>
            <person name="Numata K."/>
            <person name="Arakawa K."/>
        </authorList>
    </citation>
    <scope>NUCLEOTIDE SEQUENCE</scope>
</reference>
<dbReference type="GO" id="GO:0005319">
    <property type="term" value="F:lipid transporter activity"/>
    <property type="evidence" value="ECO:0007669"/>
    <property type="project" value="TreeGrafter"/>
</dbReference>
<name>A0A8X6HRH5_TRICU</name>
<evidence type="ECO:0000256" key="7">
    <source>
        <dbReference type="SAM" id="Phobius"/>
    </source>
</evidence>
<evidence type="ECO:0000256" key="1">
    <source>
        <dbReference type="ARBA" id="ARBA00004141"/>
    </source>
</evidence>
<organism evidence="9 10">
    <name type="scientific">Trichonephila clavata</name>
    <name type="common">Joro spider</name>
    <name type="synonym">Nephila clavata</name>
    <dbReference type="NCBI Taxonomy" id="2740835"/>
    <lineage>
        <taxon>Eukaryota</taxon>
        <taxon>Metazoa</taxon>
        <taxon>Ecdysozoa</taxon>
        <taxon>Arthropoda</taxon>
        <taxon>Chelicerata</taxon>
        <taxon>Arachnida</taxon>
        <taxon>Araneae</taxon>
        <taxon>Araneomorphae</taxon>
        <taxon>Entelegynae</taxon>
        <taxon>Araneoidea</taxon>
        <taxon>Nephilidae</taxon>
        <taxon>Trichonephila</taxon>
    </lineage>
</organism>
<comment type="caution">
    <text evidence="9">The sequence shown here is derived from an EMBL/GenBank/DDBJ whole genome shotgun (WGS) entry which is preliminary data.</text>
</comment>
<dbReference type="FunFam" id="3.40.50.300:FF:002470">
    <property type="entry name" value="ABC transporter, putative"/>
    <property type="match status" value="1"/>
</dbReference>
<evidence type="ECO:0000256" key="4">
    <source>
        <dbReference type="ARBA" id="ARBA00022840"/>
    </source>
</evidence>
<protein>
    <submittedName>
        <fullName evidence="9">ATP-binding cassette sub-family A member 3</fullName>
    </submittedName>
</protein>
<keyword evidence="3" id="KW-0547">Nucleotide-binding</keyword>
<feature type="transmembrane region" description="Helical" evidence="7">
    <location>
        <begin position="1132"/>
        <end position="1153"/>
    </location>
</feature>
<dbReference type="GO" id="GO:0016887">
    <property type="term" value="F:ATP hydrolysis activity"/>
    <property type="evidence" value="ECO:0007669"/>
    <property type="project" value="InterPro"/>
</dbReference>
<keyword evidence="5 7" id="KW-1133">Transmembrane helix</keyword>
<comment type="subcellular location">
    <subcellularLocation>
        <location evidence="1">Membrane</location>
        <topology evidence="1">Multi-pass membrane protein</topology>
    </subcellularLocation>
</comment>
<feature type="transmembrane region" description="Helical" evidence="7">
    <location>
        <begin position="382"/>
        <end position="402"/>
    </location>
</feature>
<feature type="transmembrane region" description="Helical" evidence="7">
    <location>
        <begin position="1159"/>
        <end position="1178"/>
    </location>
</feature>
<keyword evidence="4 9" id="KW-0067">ATP-binding</keyword>
<dbReference type="GO" id="GO:0005524">
    <property type="term" value="F:ATP binding"/>
    <property type="evidence" value="ECO:0007669"/>
    <property type="project" value="UniProtKB-KW"/>
</dbReference>
<dbReference type="OrthoDB" id="6429129at2759"/>
<feature type="domain" description="ABC transporter" evidence="8">
    <location>
        <begin position="504"/>
        <end position="737"/>
    </location>
</feature>
<gene>
    <name evidence="9" type="primary">ABCA3</name>
    <name evidence="9" type="ORF">TNCT_456791</name>
</gene>
<keyword evidence="6 7" id="KW-0472">Membrane</keyword>
<dbReference type="InterPro" id="IPR027417">
    <property type="entry name" value="P-loop_NTPase"/>
</dbReference>
<keyword evidence="10" id="KW-1185">Reference proteome</keyword>
<evidence type="ECO:0000256" key="3">
    <source>
        <dbReference type="ARBA" id="ARBA00022741"/>
    </source>
</evidence>
<feature type="transmembrane region" description="Helical" evidence="7">
    <location>
        <begin position="1077"/>
        <end position="1092"/>
    </location>
</feature>
<dbReference type="InterPro" id="IPR026082">
    <property type="entry name" value="ABCA"/>
</dbReference>
<keyword evidence="2 7" id="KW-0812">Transmembrane</keyword>
<dbReference type="PANTHER" id="PTHR19229">
    <property type="entry name" value="ATP-BINDING CASSETTE TRANSPORTER SUBFAMILY A ABCA"/>
    <property type="match status" value="1"/>
</dbReference>
<evidence type="ECO:0000313" key="9">
    <source>
        <dbReference type="EMBL" id="GFR28679.1"/>
    </source>
</evidence>
<dbReference type="InterPro" id="IPR003593">
    <property type="entry name" value="AAA+_ATPase"/>
</dbReference>
<dbReference type="FunFam" id="3.40.50.300:FF:000933">
    <property type="entry name" value="ABC transporter A family member 7"/>
    <property type="match status" value="1"/>
</dbReference>
<feature type="transmembrane region" description="Helical" evidence="7">
    <location>
        <begin position="1042"/>
        <end position="1065"/>
    </location>
</feature>
<dbReference type="InterPro" id="IPR017871">
    <property type="entry name" value="ABC_transporter-like_CS"/>
</dbReference>
<feature type="transmembrane region" description="Helical" evidence="7">
    <location>
        <begin position="1098"/>
        <end position="1120"/>
    </location>
</feature>
<dbReference type="Pfam" id="PF23321">
    <property type="entry name" value="R1_ABCA1"/>
    <property type="match status" value="1"/>
</dbReference>
<dbReference type="Pfam" id="PF00005">
    <property type="entry name" value="ABC_tran"/>
    <property type="match status" value="2"/>
</dbReference>
<dbReference type="GO" id="GO:0140359">
    <property type="term" value="F:ABC-type transporter activity"/>
    <property type="evidence" value="ECO:0007669"/>
    <property type="project" value="InterPro"/>
</dbReference>
<dbReference type="InterPro" id="IPR003439">
    <property type="entry name" value="ABC_transporter-like_ATP-bd"/>
</dbReference>
<proteinExistence type="predicted"/>
<feature type="transmembrane region" description="Helical" evidence="7">
    <location>
        <begin position="342"/>
        <end position="362"/>
    </location>
</feature>
<dbReference type="PANTHER" id="PTHR19229:SF250">
    <property type="entry name" value="ABC TRANSPORTER DOMAIN-CONTAINING PROTEIN-RELATED"/>
    <property type="match status" value="1"/>
</dbReference>
<dbReference type="InterPro" id="IPR013525">
    <property type="entry name" value="ABC2_TM"/>
</dbReference>
<evidence type="ECO:0000313" key="10">
    <source>
        <dbReference type="Proteomes" id="UP000887116"/>
    </source>
</evidence>
<evidence type="ECO:0000256" key="5">
    <source>
        <dbReference type="ARBA" id="ARBA00022989"/>
    </source>
</evidence>
<dbReference type="SMART" id="SM00382">
    <property type="entry name" value="AAA"/>
    <property type="match status" value="2"/>
</dbReference>
<sequence>MLLRKRHYIVTFFEVVIPILIACIPCILQSETAYPSHDEHDIRPRKPEWVNYTTFPPFDPYYTQASQYYDLQFVYAPGGPITDQFMKEAIEMFKANTGYTGNITSKSTRNEKELTSYCLYQQRDDSMSIMIGTIFQDFENKLPASLNYKIRYSNGFFTPNFFTQLKYRVNGPKYGTAYTDTFFLGWQTAVEETFIQRKMEEHKKTDFSYKVWMQRFPYPEHKDTRSGFSMINIVPWVIGYGYLIFIINIVRRVIEEKANGSKELLKMMGMTDFTYWASTFINYFSIALVTLLIITIVYKAPLKYGTVFLKNSDFILVFLLLSLFMASLILFCMLFSIFFNRTIFAIIALMVVYVMSLTFLMIKLFMLESDLNYLPLSVGNKLGICLLPPGALNTLFFFASFYEASGEGLQWYNLTELSLVPDLNVLMIMGAMTFSCLLFIFGIWYFDNVWPWQPGVPKPFYFLFLPSYWIGTRPKSDNQIKLFNKSDNNVDFFEEEPSGTTPGVIIQGLSKEFRSGVTTKMAVNDVSLNIYQGQITALLGHNGAGKTTTINILTGLYTPTSGTASINGLDILTDTVRARRGLGVCPQHNVLYDTLTVEEHLKIYAAMKGIEWKNLNAEVTQTLNIVKLAEKRTELIKNLSGGMKRKLSLGIAIVGGSKVLFLDEPTSGMDVEARRSVWDALLEIRHSRTIILTTHYMEEADILGDRIAIMAEGEIQCCGSPMFLKQKFGTGYHLHVVKDSHFNLENLFSLLKRYIPDVKIGNELEKEISFSLSSNTGSEFGNMFEELENLKQKLGVTSFGVTITTMEDVFLNVANLSDMKYKLRSETVNGNGVHITMEDVYGGSPGLRPHPRFALQFFALVMKRIHYSKRHWSILIAQLAIPFLLTCMCLYFLGDTASKNRITYDPLKLDISSVYGDTHGFVYSKNPELSQITESLKNVLESNKVNVENVDNPTHYVLDHGKKDISKFLKNIMVGGAVDVHGGNILNLTAWYNGEPYHTTPMSLLLMHNAILKYITNTGSITLINEPLPQLLKLFTSDIMSIMSRVMSIVFMPLALGFLSASFIMVPIHERTSKSKLLQLMTGVPAAIYWIATFIWDYLVWIVASILLIIPFAIFSHYAFFGIHSNAIGTALLLMLLYGWASIPFSYLIAFVFKKGGTGFSAVVAFCTLVGVGAGSTLQSISFAMSGTPTIDKINKVVWSLRIFPVFSFAQGISNLFGLAFSNAFCESMPPEDLEFNCNSPIMNEYNPLYKCCKNKCEIKNDCLAQRNLITWDVDGCGRDIFFLFIDGWIYFSLLILLETTFMAAFSRLAKAYILRVRKSVVGQIMEENIIEDSDVLAEEERIRNLIATHPGTGGEALVSTELTKVYRNFYAVNHLTFGIHPEECFGLLGVNGAGKTTTFRMLTGDTFPTDGNAILSSSSIRTNLKKFQSNLGYCPQFDALIDRLTGREMLTLFARLRGLTGFELNERVDKLIKMTDLSAHADKQTQFYSGGNKRKLSVALSLIGSPPLILLDEPTAGVDPVSRRKIWNILSQARNNTGAAVILTTHSMEESEALCNRLAIMVNGRFRCLGSIQQLKSKYGQGYTVIIKMKREHQDSQEAMNTIKAHVQSNLTGANLKDDHQGMLQYHVVNPSTTLSRLFKFMTNMKNQFDLEDYLISDTSLEQIFLTFARAQRITR</sequence>
<accession>A0A8X6HRH5</accession>
<feature type="domain" description="ABC transporter" evidence="8">
    <location>
        <begin position="1358"/>
        <end position="1589"/>
    </location>
</feature>
<feature type="transmembrane region" description="Helical" evidence="7">
    <location>
        <begin position="7"/>
        <end position="28"/>
    </location>
</feature>
<dbReference type="InterPro" id="IPR056264">
    <property type="entry name" value="R2_ABCA1-4-like"/>
</dbReference>
<feature type="transmembrane region" description="Helical" evidence="7">
    <location>
        <begin position="275"/>
        <end position="298"/>
    </location>
</feature>
<feature type="transmembrane region" description="Helical" evidence="7">
    <location>
        <begin position="314"/>
        <end position="335"/>
    </location>
</feature>
<dbReference type="PROSITE" id="PS00211">
    <property type="entry name" value="ABC_TRANSPORTER_1"/>
    <property type="match status" value="2"/>
</dbReference>
<dbReference type="CDD" id="cd03263">
    <property type="entry name" value="ABC_subfamily_A"/>
    <property type="match status" value="2"/>
</dbReference>
<feature type="transmembrane region" description="Helical" evidence="7">
    <location>
        <begin position="1289"/>
        <end position="1310"/>
    </location>
</feature>
<feature type="transmembrane region" description="Helical" evidence="7">
    <location>
        <begin position="872"/>
        <end position="893"/>
    </location>
</feature>
<dbReference type="PROSITE" id="PS50893">
    <property type="entry name" value="ABC_TRANSPORTER_2"/>
    <property type="match status" value="2"/>
</dbReference>
<dbReference type="GO" id="GO:0016020">
    <property type="term" value="C:membrane"/>
    <property type="evidence" value="ECO:0007669"/>
    <property type="project" value="UniProtKB-SubCell"/>
</dbReference>
<evidence type="ECO:0000259" key="8">
    <source>
        <dbReference type="PROSITE" id="PS50893"/>
    </source>
</evidence>
<dbReference type="Gene3D" id="3.40.50.300">
    <property type="entry name" value="P-loop containing nucleotide triphosphate hydrolases"/>
    <property type="match status" value="2"/>
</dbReference>
<evidence type="ECO:0000256" key="6">
    <source>
        <dbReference type="ARBA" id="ARBA00023136"/>
    </source>
</evidence>
<feature type="transmembrane region" description="Helical" evidence="7">
    <location>
        <begin position="233"/>
        <end position="254"/>
    </location>
</feature>
<evidence type="ECO:0000256" key="2">
    <source>
        <dbReference type="ARBA" id="ARBA00022692"/>
    </source>
</evidence>
<dbReference type="Proteomes" id="UP000887116">
    <property type="component" value="Unassembled WGS sequence"/>
</dbReference>
<dbReference type="SUPFAM" id="SSF52540">
    <property type="entry name" value="P-loop containing nucleoside triphosphate hydrolases"/>
    <property type="match status" value="2"/>
</dbReference>
<feature type="transmembrane region" description="Helical" evidence="7">
    <location>
        <begin position="1199"/>
        <end position="1221"/>
    </location>
</feature>